<dbReference type="AlphaFoldDB" id="A0A8S3UMD1"/>
<accession>A0A8S3UMD1</accession>
<reference evidence="3" key="1">
    <citation type="submission" date="2021-03" db="EMBL/GenBank/DDBJ databases">
        <authorList>
            <person name="Bekaert M."/>
        </authorList>
    </citation>
    <scope>NUCLEOTIDE SEQUENCE</scope>
</reference>
<protein>
    <submittedName>
        <fullName evidence="3">Uncharacterized protein</fullName>
    </submittedName>
</protein>
<dbReference type="Proteomes" id="UP000683360">
    <property type="component" value="Unassembled WGS sequence"/>
</dbReference>
<proteinExistence type="predicted"/>
<dbReference type="SUPFAM" id="SSF57997">
    <property type="entry name" value="Tropomyosin"/>
    <property type="match status" value="1"/>
</dbReference>
<evidence type="ECO:0000313" key="4">
    <source>
        <dbReference type="Proteomes" id="UP000683360"/>
    </source>
</evidence>
<feature type="region of interest" description="Disordered" evidence="2">
    <location>
        <begin position="1"/>
        <end position="53"/>
    </location>
</feature>
<evidence type="ECO:0000313" key="3">
    <source>
        <dbReference type="EMBL" id="CAG2242329.1"/>
    </source>
</evidence>
<evidence type="ECO:0000256" key="2">
    <source>
        <dbReference type="SAM" id="MobiDB-lite"/>
    </source>
</evidence>
<feature type="compositionally biased region" description="Polar residues" evidence="2">
    <location>
        <begin position="10"/>
        <end position="21"/>
    </location>
</feature>
<keyword evidence="1" id="KW-0175">Coiled coil</keyword>
<sequence length="252" mass="28747">MPNKGKKRNNVSNTSDNSATNDPDGKKPKKKKAKQKKSKPQSKCTKEGDKTGDITNVNKQLISTHLDNGDLKSLLQENMMNNMNQSSFSQDTNFYCPNPNNMFPSHSQSQQMCSTPNTGMIPMPMQHVSPQMLSTMQQRPQWVDELFSRIDRFENKLDHLNSKVTKLENTTKALDDRFCQIESSTQYISNEFETQKTSISNIKTEVDKLAKQLKNNHVNDEKLSKTIDQVKKENDSIETPGLTISFEDFLIH</sequence>
<dbReference type="Gene3D" id="1.10.287.1490">
    <property type="match status" value="1"/>
</dbReference>
<comment type="caution">
    <text evidence="3">The sequence shown here is derived from an EMBL/GenBank/DDBJ whole genome shotgun (WGS) entry which is preliminary data.</text>
</comment>
<dbReference type="OrthoDB" id="10336367at2759"/>
<evidence type="ECO:0000256" key="1">
    <source>
        <dbReference type="SAM" id="Coils"/>
    </source>
</evidence>
<keyword evidence="4" id="KW-1185">Reference proteome</keyword>
<feature type="compositionally biased region" description="Basic residues" evidence="2">
    <location>
        <begin position="27"/>
        <end position="40"/>
    </location>
</feature>
<dbReference type="EMBL" id="CAJPWZ010002654">
    <property type="protein sequence ID" value="CAG2242329.1"/>
    <property type="molecule type" value="Genomic_DNA"/>
</dbReference>
<organism evidence="3 4">
    <name type="scientific">Mytilus edulis</name>
    <name type="common">Blue mussel</name>
    <dbReference type="NCBI Taxonomy" id="6550"/>
    <lineage>
        <taxon>Eukaryota</taxon>
        <taxon>Metazoa</taxon>
        <taxon>Spiralia</taxon>
        <taxon>Lophotrochozoa</taxon>
        <taxon>Mollusca</taxon>
        <taxon>Bivalvia</taxon>
        <taxon>Autobranchia</taxon>
        <taxon>Pteriomorphia</taxon>
        <taxon>Mytilida</taxon>
        <taxon>Mytiloidea</taxon>
        <taxon>Mytilidae</taxon>
        <taxon>Mytilinae</taxon>
        <taxon>Mytilus</taxon>
    </lineage>
</organism>
<name>A0A8S3UMD1_MYTED</name>
<feature type="coiled-coil region" evidence="1">
    <location>
        <begin position="143"/>
        <end position="177"/>
    </location>
</feature>
<gene>
    <name evidence="3" type="ORF">MEDL_54522</name>
</gene>